<accession>H8XAN4</accession>
<organism evidence="4 5">
    <name type="scientific">Candida orthopsilosis (strain 90-125)</name>
    <name type="common">Yeast</name>
    <dbReference type="NCBI Taxonomy" id="1136231"/>
    <lineage>
        <taxon>Eukaryota</taxon>
        <taxon>Fungi</taxon>
        <taxon>Dikarya</taxon>
        <taxon>Ascomycota</taxon>
        <taxon>Saccharomycotina</taxon>
        <taxon>Pichiomycetes</taxon>
        <taxon>Debaryomycetaceae</taxon>
        <taxon>Candida/Lodderomyces clade</taxon>
        <taxon>Candida</taxon>
    </lineage>
</organism>
<evidence type="ECO:0000259" key="3">
    <source>
        <dbReference type="PROSITE" id="PS51767"/>
    </source>
</evidence>
<dbReference type="HOGENOM" id="CLU_1547336_0_0_1"/>
<dbReference type="MEROPS" id="A01.057"/>
<comment type="similarity">
    <text evidence="1">Belongs to the peptidase A1 family.</text>
</comment>
<feature type="domain" description="Peptidase A1" evidence="3">
    <location>
        <begin position="1"/>
        <end position="158"/>
    </location>
</feature>
<sequence>MGPEEDQGKLLLGGVDRAKCEGELALFDVEQNIHATSIITASGKVFPFTKKVGFDTGNAWFSLESSIVDGIHKDLGMDSQNWFDCDRVSNTADSFKFNLGPINISVPYTNFFYEAGFNNKCGTYIGSNNNKGAQGIGLPFLREVYFVKDLETKHIGIAPVKHTNETDIVDFWF</sequence>
<gene>
    <name evidence="4" type="ORF">CORT_0G02030</name>
</gene>
<dbReference type="GO" id="GO:0000324">
    <property type="term" value="C:fungal-type vacuole"/>
    <property type="evidence" value="ECO:0007669"/>
    <property type="project" value="TreeGrafter"/>
</dbReference>
<dbReference type="SUPFAM" id="SSF50630">
    <property type="entry name" value="Acid proteases"/>
    <property type="match status" value="1"/>
</dbReference>
<proteinExistence type="inferred from homology"/>
<evidence type="ECO:0000313" key="5">
    <source>
        <dbReference type="Proteomes" id="UP000005018"/>
    </source>
</evidence>
<dbReference type="Pfam" id="PF00026">
    <property type="entry name" value="Asp"/>
    <property type="match status" value="1"/>
</dbReference>
<dbReference type="OrthoDB" id="771136at2759"/>
<evidence type="ECO:0000256" key="2">
    <source>
        <dbReference type="ARBA" id="ARBA00023157"/>
    </source>
</evidence>
<keyword evidence="2" id="KW-1015">Disulfide bond</keyword>
<dbReference type="PANTHER" id="PTHR47966">
    <property type="entry name" value="BETA-SITE APP-CLEAVING ENZYME, ISOFORM A-RELATED"/>
    <property type="match status" value="1"/>
</dbReference>
<dbReference type="Proteomes" id="UP000005018">
    <property type="component" value="Chromosome 7"/>
</dbReference>
<dbReference type="GeneID" id="14542016"/>
<dbReference type="KEGG" id="cot:CORT_0G02030"/>
<dbReference type="InterPro" id="IPR021109">
    <property type="entry name" value="Peptidase_aspartic_dom_sf"/>
</dbReference>
<dbReference type="InterPro" id="IPR033121">
    <property type="entry name" value="PEPTIDASE_A1"/>
</dbReference>
<dbReference type="InterPro" id="IPR001461">
    <property type="entry name" value="Aspartic_peptidase_A1"/>
</dbReference>
<dbReference type="AlphaFoldDB" id="H8XAN4"/>
<name>H8XAN4_CANO9</name>
<keyword evidence="5" id="KW-1185">Reference proteome</keyword>
<dbReference type="GO" id="GO:0004190">
    <property type="term" value="F:aspartic-type endopeptidase activity"/>
    <property type="evidence" value="ECO:0007669"/>
    <property type="project" value="InterPro"/>
</dbReference>
<protein>
    <recommendedName>
        <fullName evidence="3">Peptidase A1 domain-containing protein</fullName>
    </recommendedName>
</protein>
<dbReference type="PROSITE" id="PS51767">
    <property type="entry name" value="PEPTIDASE_A1"/>
    <property type="match status" value="1"/>
</dbReference>
<reference evidence="4 5" key="1">
    <citation type="journal article" date="2012" name="PLoS ONE">
        <title>Sequence and analysis of the genome of the pathogenic yeast Candida orthopsilosis.</title>
        <authorList>
            <person name="Riccombeni A."/>
            <person name="Vidanes G."/>
            <person name="Proux-Wera E."/>
            <person name="Wolfe K.H."/>
            <person name="Butler G."/>
        </authorList>
    </citation>
    <scope>NUCLEOTIDE SEQUENCE [LARGE SCALE GENOMIC DNA]</scope>
    <source>
        <strain evidence="4 5">Co 90-125</strain>
    </source>
</reference>
<evidence type="ECO:0000313" key="4">
    <source>
        <dbReference type="EMBL" id="CCG24884.1"/>
    </source>
</evidence>
<dbReference type="Gene3D" id="2.40.70.10">
    <property type="entry name" value="Acid Proteases"/>
    <property type="match status" value="1"/>
</dbReference>
<dbReference type="RefSeq" id="XP_003871010.1">
    <property type="nucleotide sequence ID" value="XM_003870961.1"/>
</dbReference>
<dbReference type="GO" id="GO:0006508">
    <property type="term" value="P:proteolysis"/>
    <property type="evidence" value="ECO:0007669"/>
    <property type="project" value="InterPro"/>
</dbReference>
<dbReference type="EMBL" id="HE681725">
    <property type="protein sequence ID" value="CCG24884.1"/>
    <property type="molecule type" value="Genomic_DNA"/>
</dbReference>
<dbReference type="PANTHER" id="PTHR47966:SF51">
    <property type="entry name" value="BETA-SITE APP-CLEAVING ENZYME, ISOFORM A-RELATED"/>
    <property type="match status" value="1"/>
</dbReference>
<evidence type="ECO:0000256" key="1">
    <source>
        <dbReference type="ARBA" id="ARBA00007447"/>
    </source>
</evidence>